<dbReference type="Pfam" id="PF07853">
    <property type="entry name" value="DUF1648"/>
    <property type="match status" value="1"/>
</dbReference>
<dbReference type="InterPro" id="IPR012867">
    <property type="entry name" value="DUF1648"/>
</dbReference>
<evidence type="ECO:0000313" key="4">
    <source>
        <dbReference type="EMBL" id="PMC63041.1"/>
    </source>
</evidence>
<dbReference type="STRING" id="1725.WU86_04415"/>
<evidence type="ECO:0000256" key="1">
    <source>
        <dbReference type="SAM" id="MobiDB-lite"/>
    </source>
</evidence>
<reference evidence="4 5" key="1">
    <citation type="submission" date="2017-09" db="EMBL/GenBank/DDBJ databases">
        <title>Bacterial strain isolated from the female urinary microbiota.</title>
        <authorList>
            <person name="Thomas-White K."/>
            <person name="Kumar N."/>
            <person name="Forster S."/>
            <person name="Putonti C."/>
            <person name="Lawley T."/>
            <person name="Wolfe A.J."/>
        </authorList>
    </citation>
    <scope>NUCLEOTIDE SEQUENCE [LARGE SCALE GENOMIC DNA]</scope>
    <source>
        <strain evidence="4 5">UMB0908</strain>
    </source>
</reference>
<feature type="transmembrane region" description="Helical" evidence="2">
    <location>
        <begin position="288"/>
        <end position="318"/>
    </location>
</feature>
<proteinExistence type="predicted"/>
<evidence type="ECO:0000313" key="5">
    <source>
        <dbReference type="Proteomes" id="UP000235363"/>
    </source>
</evidence>
<feature type="transmembrane region" description="Helical" evidence="2">
    <location>
        <begin position="192"/>
        <end position="213"/>
    </location>
</feature>
<comment type="caution">
    <text evidence="4">The sequence shown here is derived from an EMBL/GenBank/DDBJ whole genome shotgun (WGS) entry which is preliminary data.</text>
</comment>
<keyword evidence="2" id="KW-0812">Transmembrane</keyword>
<feature type="region of interest" description="Disordered" evidence="1">
    <location>
        <begin position="37"/>
        <end position="60"/>
    </location>
</feature>
<dbReference type="Proteomes" id="UP000235363">
    <property type="component" value="Unassembled WGS sequence"/>
</dbReference>
<protein>
    <recommendedName>
        <fullName evidence="3">DUF1648 domain-containing protein</fullName>
    </recommendedName>
</protein>
<evidence type="ECO:0000259" key="3">
    <source>
        <dbReference type="Pfam" id="PF07853"/>
    </source>
</evidence>
<dbReference type="EMBL" id="PNHF01000003">
    <property type="protein sequence ID" value="PMC63041.1"/>
    <property type="molecule type" value="Genomic_DNA"/>
</dbReference>
<accession>A0A2N6T145</accession>
<evidence type="ECO:0000256" key="2">
    <source>
        <dbReference type="SAM" id="Phobius"/>
    </source>
</evidence>
<sequence>MSSRSDAASTLSRMFMEIFLSTVLDRGPWRLFPGGRSAGSCPKHVQPSRRTPVSLGGPMNPRTTGTVCHALLVAAKSPLVARVRVGGGGFSGIVDGVNGLTTDRGGSPTGRWDMTALLGFVGVPLLGVAGVIAWAISVRDRLPDPIARHFNAAGEADGFGGLTGILVITIVVTLPVVLIMGVPGSWRRNPRILRRTLGPGSTTFAGLMCGFVADTLVPQLDLMSAEGAVLGSSWSLVGAGAGLAIGAIVSWALKEAKAPQAEHAPDPSLPRGPRSEPVRTETSTGMKILAAVWIVGTVASLLLSPALFLILGLSFFYIVQTYSVRLRVDDDAVRFRALIGESIPLETITAARPARYDWGDSGGIGIRGVDYPRSRGKRIAVASRSGEALDIDTTGTKWTFVVPDGTAESLAGDINARLDRLHG</sequence>
<name>A0A2N6T145_9CORY</name>
<feature type="transmembrane region" description="Helical" evidence="2">
    <location>
        <begin position="116"/>
        <end position="138"/>
    </location>
</feature>
<keyword evidence="2" id="KW-1133">Transmembrane helix</keyword>
<dbReference type="AlphaFoldDB" id="A0A2N6T145"/>
<feature type="region of interest" description="Disordered" evidence="1">
    <location>
        <begin position="261"/>
        <end position="280"/>
    </location>
</feature>
<gene>
    <name evidence="4" type="ORF">CJ204_02055</name>
</gene>
<feature type="transmembrane region" description="Helical" evidence="2">
    <location>
        <begin position="233"/>
        <end position="253"/>
    </location>
</feature>
<feature type="domain" description="DUF1648" evidence="3">
    <location>
        <begin position="128"/>
        <end position="171"/>
    </location>
</feature>
<organism evidence="4 5">
    <name type="scientific">Corynebacterium xerosis</name>
    <dbReference type="NCBI Taxonomy" id="1725"/>
    <lineage>
        <taxon>Bacteria</taxon>
        <taxon>Bacillati</taxon>
        <taxon>Actinomycetota</taxon>
        <taxon>Actinomycetes</taxon>
        <taxon>Mycobacteriales</taxon>
        <taxon>Corynebacteriaceae</taxon>
        <taxon>Corynebacterium</taxon>
    </lineage>
</organism>
<feature type="transmembrane region" description="Helical" evidence="2">
    <location>
        <begin position="158"/>
        <end position="180"/>
    </location>
</feature>
<keyword evidence="2" id="KW-0472">Membrane</keyword>